<dbReference type="EMBL" id="UYYB01096292">
    <property type="protein sequence ID" value="VDM76073.1"/>
    <property type="molecule type" value="Genomic_DNA"/>
</dbReference>
<evidence type="ECO:0000313" key="2">
    <source>
        <dbReference type="EMBL" id="VDM76073.1"/>
    </source>
</evidence>
<name>A0A3P7J6B7_STRVU</name>
<accession>A0A3P7J6B7</accession>
<feature type="compositionally biased region" description="Basic and acidic residues" evidence="1">
    <location>
        <begin position="210"/>
        <end position="249"/>
    </location>
</feature>
<proteinExistence type="predicted"/>
<evidence type="ECO:0000313" key="3">
    <source>
        <dbReference type="Proteomes" id="UP000270094"/>
    </source>
</evidence>
<organism evidence="2 3">
    <name type="scientific">Strongylus vulgaris</name>
    <name type="common">Blood worm</name>
    <dbReference type="NCBI Taxonomy" id="40348"/>
    <lineage>
        <taxon>Eukaryota</taxon>
        <taxon>Metazoa</taxon>
        <taxon>Ecdysozoa</taxon>
        <taxon>Nematoda</taxon>
        <taxon>Chromadorea</taxon>
        <taxon>Rhabditida</taxon>
        <taxon>Rhabditina</taxon>
        <taxon>Rhabditomorpha</taxon>
        <taxon>Strongyloidea</taxon>
        <taxon>Strongylidae</taxon>
        <taxon>Strongylus</taxon>
    </lineage>
</organism>
<dbReference type="OrthoDB" id="10607331at2759"/>
<sequence length="349" mass="39309">MNGIDRPPGILANALWELEKSGKDPPVIIRKRAHSLNGRKGILASGLKEVREALKDLQADREEVSTRIGILGTALEKLKGVPYRSPTVEELIRPKSANGIGYRGMIGHLLETKDEMEYESLGLRGLIDGDIKTRKGKVSPEGEDDTKSLKMAFVPKRKSRENSSSSGEDAKRKPSAEIKEKVPLEPSRKPSTDWKRKSPPEMKTTFSYTPKDEPPIPTKEGRRESRVSIRRGSMRDKRKEDPKGKESADDIEKVFHEDVDLSVADTQTKVLYLAKKEQWHLIDAELDKVVKTDLSLADNVSCLKITCALISIFNSWNVYNSLIYSTCTRLPDLQIQMDFFKISIHLVEN</sequence>
<protein>
    <submittedName>
        <fullName evidence="2">Uncharacterized protein</fullName>
    </submittedName>
</protein>
<feature type="region of interest" description="Disordered" evidence="1">
    <location>
        <begin position="133"/>
        <end position="249"/>
    </location>
</feature>
<gene>
    <name evidence="2" type="ORF">SVUK_LOCUS11071</name>
</gene>
<feature type="compositionally biased region" description="Basic and acidic residues" evidence="1">
    <location>
        <begin position="168"/>
        <end position="200"/>
    </location>
</feature>
<dbReference type="Proteomes" id="UP000270094">
    <property type="component" value="Unassembled WGS sequence"/>
</dbReference>
<evidence type="ECO:0000256" key="1">
    <source>
        <dbReference type="SAM" id="MobiDB-lite"/>
    </source>
</evidence>
<reference evidence="2 3" key="1">
    <citation type="submission" date="2018-11" db="EMBL/GenBank/DDBJ databases">
        <authorList>
            <consortium name="Pathogen Informatics"/>
        </authorList>
    </citation>
    <scope>NUCLEOTIDE SEQUENCE [LARGE SCALE GENOMIC DNA]</scope>
</reference>
<dbReference type="AlphaFoldDB" id="A0A3P7J6B7"/>
<keyword evidence="3" id="KW-1185">Reference proteome</keyword>